<dbReference type="PANTHER" id="PTHR13299:SF0">
    <property type="entry name" value="PEROXISOMAL MEMBRANE PROTEIN PEX16"/>
    <property type="match status" value="1"/>
</dbReference>
<dbReference type="OrthoDB" id="2021143at2759"/>
<comment type="similarity">
    <text evidence="1 2">Belongs to the peroxin-16 family.</text>
</comment>
<evidence type="ECO:0000256" key="1">
    <source>
        <dbReference type="ARBA" id="ARBA00009505"/>
    </source>
</evidence>
<comment type="subcellular location">
    <subcellularLocation>
        <location evidence="2">Peroxisome membrane</location>
    </subcellularLocation>
</comment>
<accession>A0A8H7UED5</accession>
<dbReference type="AlphaFoldDB" id="A0A8H7UED5"/>
<reference evidence="3" key="1">
    <citation type="submission" date="2020-12" db="EMBL/GenBank/DDBJ databases">
        <title>Metabolic potential, ecology and presence of endohyphal bacteria is reflected in genomic diversity of Mucoromycotina.</title>
        <authorList>
            <person name="Muszewska A."/>
            <person name="Okrasinska A."/>
            <person name="Steczkiewicz K."/>
            <person name="Drgas O."/>
            <person name="Orlowska M."/>
            <person name="Perlinska-Lenart U."/>
            <person name="Aleksandrzak-Piekarczyk T."/>
            <person name="Szatraj K."/>
            <person name="Zielenkiewicz U."/>
            <person name="Pilsyk S."/>
            <person name="Malc E."/>
            <person name="Mieczkowski P."/>
            <person name="Kruszewska J.S."/>
            <person name="Biernat P."/>
            <person name="Pawlowska J."/>
        </authorList>
    </citation>
    <scope>NUCLEOTIDE SEQUENCE</scope>
    <source>
        <strain evidence="3">WA0000051536</strain>
    </source>
</reference>
<dbReference type="PANTHER" id="PTHR13299">
    <property type="entry name" value="PEROXISOMAL MEMBRANE PROTEIN PEX16"/>
    <property type="match status" value="1"/>
</dbReference>
<dbReference type="GO" id="GO:0005778">
    <property type="term" value="C:peroxisomal membrane"/>
    <property type="evidence" value="ECO:0007669"/>
    <property type="project" value="UniProtKB-SubCell"/>
</dbReference>
<dbReference type="GO" id="GO:0007031">
    <property type="term" value="P:peroxisome organization"/>
    <property type="evidence" value="ECO:0007669"/>
    <property type="project" value="UniProtKB-KW"/>
</dbReference>
<keyword evidence="2" id="KW-0576">Peroxisome</keyword>
<name>A0A8H7UED5_9FUNG</name>
<keyword evidence="4" id="KW-1185">Reference proteome</keyword>
<evidence type="ECO:0000313" key="4">
    <source>
        <dbReference type="Proteomes" id="UP000612746"/>
    </source>
</evidence>
<sequence length="314" mass="36675">MATLAKYQKFLVKQAPRIETVESWLRQLSLVIPGRFEDSDFVSQIRNLLWKVVARHAAVITLPSSLFNRYTRHWYRDPKFKRIALTLTLVSYCEVVAEMWIKKKYSEKTRWRFVVWVEALKYQLFKVSGGRMLLHPSHPQRDIDPSTLELAEDSSDFDPRTGGVHYHSKEDKQQWDHPDQLVLPLQGLAKFGEIAWIVRPLVYVLAVRKFGSQSWKAWTMSLVVDLTSRGLMHSAFSSRKDGQMTPLEDDEYGRRAYLLLYYLLRGPFYEHFTKPRIEAFCDATETRPVASILAGAIRDYQPLWEDVFFYTAGS</sequence>
<evidence type="ECO:0000256" key="2">
    <source>
        <dbReference type="RuleBase" id="RU365003"/>
    </source>
</evidence>
<evidence type="ECO:0000313" key="3">
    <source>
        <dbReference type="EMBL" id="KAG2178522.1"/>
    </source>
</evidence>
<dbReference type="Proteomes" id="UP000612746">
    <property type="component" value="Unassembled WGS sequence"/>
</dbReference>
<comment type="caution">
    <text evidence="3">The sequence shown here is derived from an EMBL/GenBank/DDBJ whole genome shotgun (WGS) entry which is preliminary data.</text>
</comment>
<dbReference type="Pfam" id="PF08610">
    <property type="entry name" value="Pex16"/>
    <property type="match status" value="1"/>
</dbReference>
<keyword evidence="2" id="KW-0962">Peroxisome biogenesis</keyword>
<protein>
    <recommendedName>
        <fullName evidence="2">Peroxisomal membrane protein PEX16</fullName>
    </recommendedName>
</protein>
<gene>
    <name evidence="3" type="ORF">INT44_001674</name>
</gene>
<dbReference type="EMBL" id="JAEPRA010000011">
    <property type="protein sequence ID" value="KAG2178522.1"/>
    <property type="molecule type" value="Genomic_DNA"/>
</dbReference>
<proteinExistence type="inferred from homology"/>
<organism evidence="3 4">
    <name type="scientific">Umbelopsis vinacea</name>
    <dbReference type="NCBI Taxonomy" id="44442"/>
    <lineage>
        <taxon>Eukaryota</taxon>
        <taxon>Fungi</taxon>
        <taxon>Fungi incertae sedis</taxon>
        <taxon>Mucoromycota</taxon>
        <taxon>Mucoromycotina</taxon>
        <taxon>Umbelopsidomycetes</taxon>
        <taxon>Umbelopsidales</taxon>
        <taxon>Umbelopsidaceae</taxon>
        <taxon>Umbelopsis</taxon>
    </lineage>
</organism>
<dbReference type="InterPro" id="IPR013919">
    <property type="entry name" value="Pex16"/>
</dbReference>